<reference evidence="1 2" key="1">
    <citation type="journal article" date="2018" name="Biotechnol. Adv.">
        <title>Improved genomic resources and new bioinformatic workflow for the carcinogenic parasite Clonorchis sinensis: Biotechnological implications.</title>
        <authorList>
            <person name="Wang D."/>
            <person name="Korhonen P.K."/>
            <person name="Gasser R.B."/>
            <person name="Young N.D."/>
        </authorList>
    </citation>
    <scope>NUCLEOTIDE SEQUENCE [LARGE SCALE GENOMIC DNA]</scope>
    <source>
        <strain evidence="1">Cs-k2</strain>
    </source>
</reference>
<dbReference type="EMBL" id="NIRI02000013">
    <property type="protein sequence ID" value="KAG5453327.1"/>
    <property type="molecule type" value="Genomic_DNA"/>
</dbReference>
<dbReference type="OrthoDB" id="10559484at2759"/>
<gene>
    <name evidence="1" type="ORF">CSKR_104398</name>
</gene>
<sequence>MLSPKKGETGRGLSTNFQQPYEYCKTWPLLAEDVERLSVFDHRCLRSIARIWWEHRISNAEERRMVFGRNNSPSIDELITLHRLRWLGHQLEHEAAWFSTFSCLETSQTGDSAGFQVNLSQNLLSSLVVRLTKLLNYLRVNNMARLTKVHKQLSLVKSERGKAGG</sequence>
<evidence type="ECO:0000313" key="2">
    <source>
        <dbReference type="Proteomes" id="UP000286415"/>
    </source>
</evidence>
<dbReference type="AlphaFoldDB" id="A0A3R7CA51"/>
<name>A0A3R7CA51_CLOSI</name>
<accession>A0A3R7CA51</accession>
<evidence type="ECO:0000313" key="1">
    <source>
        <dbReference type="EMBL" id="KAG5453327.1"/>
    </source>
</evidence>
<reference evidence="1 2" key="2">
    <citation type="journal article" date="2021" name="Genomics">
        <title>High-quality reference genome for Clonorchis sinensis.</title>
        <authorList>
            <person name="Young N.D."/>
            <person name="Stroehlein A.J."/>
            <person name="Kinkar L."/>
            <person name="Wang T."/>
            <person name="Sohn W.M."/>
            <person name="Chang B.C.H."/>
            <person name="Kaur P."/>
            <person name="Weisz D."/>
            <person name="Dudchenko O."/>
            <person name="Aiden E.L."/>
            <person name="Korhonen P.K."/>
            <person name="Gasser R.B."/>
        </authorList>
    </citation>
    <scope>NUCLEOTIDE SEQUENCE [LARGE SCALE GENOMIC DNA]</scope>
    <source>
        <strain evidence="1">Cs-k2</strain>
    </source>
</reference>
<proteinExistence type="predicted"/>
<comment type="caution">
    <text evidence="1">The sequence shown here is derived from an EMBL/GenBank/DDBJ whole genome shotgun (WGS) entry which is preliminary data.</text>
</comment>
<dbReference type="InParanoid" id="A0A3R7CA51"/>
<organism evidence="1 2">
    <name type="scientific">Clonorchis sinensis</name>
    <name type="common">Chinese liver fluke</name>
    <dbReference type="NCBI Taxonomy" id="79923"/>
    <lineage>
        <taxon>Eukaryota</taxon>
        <taxon>Metazoa</taxon>
        <taxon>Spiralia</taxon>
        <taxon>Lophotrochozoa</taxon>
        <taxon>Platyhelminthes</taxon>
        <taxon>Trematoda</taxon>
        <taxon>Digenea</taxon>
        <taxon>Opisthorchiida</taxon>
        <taxon>Opisthorchiata</taxon>
        <taxon>Opisthorchiidae</taxon>
        <taxon>Clonorchis</taxon>
    </lineage>
</organism>
<protein>
    <submittedName>
        <fullName evidence="1">Uncharacterized protein</fullName>
    </submittedName>
</protein>
<keyword evidence="2" id="KW-1185">Reference proteome</keyword>
<dbReference type="Proteomes" id="UP000286415">
    <property type="component" value="Unassembled WGS sequence"/>
</dbReference>